<reference evidence="2" key="2">
    <citation type="journal article" date="2015" name="Data Brief">
        <title>Shoot transcriptome of the giant reed, Arundo donax.</title>
        <authorList>
            <person name="Barrero R.A."/>
            <person name="Guerrero F.D."/>
            <person name="Moolhuijzen P."/>
            <person name="Goolsby J.A."/>
            <person name="Tidwell J."/>
            <person name="Bellgard S.E."/>
            <person name="Bellgard M.I."/>
        </authorList>
    </citation>
    <scope>NUCLEOTIDE SEQUENCE</scope>
    <source>
        <tissue evidence="2">Shoot tissue taken approximately 20 cm above the soil surface</tissue>
    </source>
</reference>
<feature type="region of interest" description="Disordered" evidence="1">
    <location>
        <begin position="10"/>
        <end position="31"/>
    </location>
</feature>
<dbReference type="EMBL" id="GBRH01281332">
    <property type="protein sequence ID" value="JAD16563.1"/>
    <property type="molecule type" value="Transcribed_RNA"/>
</dbReference>
<accession>A0A0A8XUZ6</accession>
<evidence type="ECO:0000256" key="1">
    <source>
        <dbReference type="SAM" id="MobiDB-lite"/>
    </source>
</evidence>
<proteinExistence type="predicted"/>
<organism evidence="2">
    <name type="scientific">Arundo donax</name>
    <name type="common">Giant reed</name>
    <name type="synonym">Donax arundinaceus</name>
    <dbReference type="NCBI Taxonomy" id="35708"/>
    <lineage>
        <taxon>Eukaryota</taxon>
        <taxon>Viridiplantae</taxon>
        <taxon>Streptophyta</taxon>
        <taxon>Embryophyta</taxon>
        <taxon>Tracheophyta</taxon>
        <taxon>Spermatophyta</taxon>
        <taxon>Magnoliopsida</taxon>
        <taxon>Liliopsida</taxon>
        <taxon>Poales</taxon>
        <taxon>Poaceae</taxon>
        <taxon>PACMAD clade</taxon>
        <taxon>Arundinoideae</taxon>
        <taxon>Arundineae</taxon>
        <taxon>Arundo</taxon>
    </lineage>
</organism>
<dbReference type="AlphaFoldDB" id="A0A0A8XUZ6"/>
<name>A0A0A8XUZ6_ARUDO</name>
<reference evidence="2" key="1">
    <citation type="submission" date="2014-09" db="EMBL/GenBank/DDBJ databases">
        <authorList>
            <person name="Magalhaes I.L.F."/>
            <person name="Oliveira U."/>
            <person name="Santos F.R."/>
            <person name="Vidigal T.H.D.A."/>
            <person name="Brescovit A.D."/>
            <person name="Santos A.J."/>
        </authorList>
    </citation>
    <scope>NUCLEOTIDE SEQUENCE</scope>
    <source>
        <tissue evidence="2">Shoot tissue taken approximately 20 cm above the soil surface</tissue>
    </source>
</reference>
<protein>
    <submittedName>
        <fullName evidence="2">Uncharacterized protein</fullName>
    </submittedName>
</protein>
<sequence>MLLLVESALSSASGHTPLVPPSSAPFLPKRRPFKQPKTGATCDSIHGGGFCGPNCRDHVRGMCSCCLRRPREGHFPGIAGMFDAARMHGFLRPVFRQARPCATERSCCKITGLGPARTDALHHHPRRTAAGRW</sequence>
<evidence type="ECO:0000313" key="2">
    <source>
        <dbReference type="EMBL" id="JAD16563.1"/>
    </source>
</evidence>